<evidence type="ECO:0000256" key="1">
    <source>
        <dbReference type="SAM" id="Phobius"/>
    </source>
</evidence>
<evidence type="ECO:0000313" key="2">
    <source>
        <dbReference type="EMBL" id="KAB8077993.1"/>
    </source>
</evidence>
<feature type="transmembrane region" description="Helical" evidence="1">
    <location>
        <begin position="47"/>
        <end position="71"/>
    </location>
</feature>
<keyword evidence="1" id="KW-1133">Transmembrane helix</keyword>
<keyword evidence="1" id="KW-0812">Transmembrane</keyword>
<dbReference type="EMBL" id="ML732162">
    <property type="protein sequence ID" value="KAB8077993.1"/>
    <property type="molecule type" value="Genomic_DNA"/>
</dbReference>
<name>A0A5N5XB48_9EURO</name>
<keyword evidence="3" id="KW-1185">Reference proteome</keyword>
<dbReference type="Proteomes" id="UP000326565">
    <property type="component" value="Unassembled WGS sequence"/>
</dbReference>
<gene>
    <name evidence="2" type="ORF">BDV29DRAFT_167067</name>
</gene>
<dbReference type="OrthoDB" id="531564at2759"/>
<proteinExistence type="predicted"/>
<dbReference type="AlphaFoldDB" id="A0A5N5XB48"/>
<accession>A0A5N5XB48</accession>
<organism evidence="2 3">
    <name type="scientific">Aspergillus leporis</name>
    <dbReference type="NCBI Taxonomy" id="41062"/>
    <lineage>
        <taxon>Eukaryota</taxon>
        <taxon>Fungi</taxon>
        <taxon>Dikarya</taxon>
        <taxon>Ascomycota</taxon>
        <taxon>Pezizomycotina</taxon>
        <taxon>Eurotiomycetes</taxon>
        <taxon>Eurotiomycetidae</taxon>
        <taxon>Eurotiales</taxon>
        <taxon>Aspergillaceae</taxon>
        <taxon>Aspergillus</taxon>
        <taxon>Aspergillus subgen. Circumdati</taxon>
    </lineage>
</organism>
<sequence length="89" mass="10083">MIMTIVVLTSVNPTTIVLITAHSVEIELIQRIVNTLKTWLRTTPSISIQHGLSIALLLRLWVLACGFLLMYRAKKDGPALLGWKHPWEH</sequence>
<reference evidence="2 3" key="1">
    <citation type="submission" date="2019-04" db="EMBL/GenBank/DDBJ databases">
        <title>Friends and foes A comparative genomics study of 23 Aspergillus species from section Flavi.</title>
        <authorList>
            <consortium name="DOE Joint Genome Institute"/>
            <person name="Kjaerbolling I."/>
            <person name="Vesth T."/>
            <person name="Frisvad J.C."/>
            <person name="Nybo J.L."/>
            <person name="Theobald S."/>
            <person name="Kildgaard S."/>
            <person name="Isbrandt T."/>
            <person name="Kuo A."/>
            <person name="Sato A."/>
            <person name="Lyhne E.K."/>
            <person name="Kogle M.E."/>
            <person name="Wiebenga A."/>
            <person name="Kun R.S."/>
            <person name="Lubbers R.J."/>
            <person name="Makela M.R."/>
            <person name="Barry K."/>
            <person name="Chovatia M."/>
            <person name="Clum A."/>
            <person name="Daum C."/>
            <person name="Haridas S."/>
            <person name="He G."/>
            <person name="LaButti K."/>
            <person name="Lipzen A."/>
            <person name="Mondo S."/>
            <person name="Riley R."/>
            <person name="Salamov A."/>
            <person name="Simmons B.A."/>
            <person name="Magnuson J.K."/>
            <person name="Henrissat B."/>
            <person name="Mortensen U.H."/>
            <person name="Larsen T.O."/>
            <person name="Devries R.P."/>
            <person name="Grigoriev I.V."/>
            <person name="Machida M."/>
            <person name="Baker S.E."/>
            <person name="Andersen M.R."/>
        </authorList>
    </citation>
    <scope>NUCLEOTIDE SEQUENCE [LARGE SCALE GENOMIC DNA]</scope>
    <source>
        <strain evidence="2 3">CBS 151.66</strain>
    </source>
</reference>
<keyword evidence="1" id="KW-0472">Membrane</keyword>
<protein>
    <submittedName>
        <fullName evidence="2">Uncharacterized protein</fullName>
    </submittedName>
</protein>
<evidence type="ECO:0000313" key="3">
    <source>
        <dbReference type="Proteomes" id="UP000326565"/>
    </source>
</evidence>